<evidence type="ECO:0000256" key="2">
    <source>
        <dbReference type="ARBA" id="ARBA00022692"/>
    </source>
</evidence>
<keyword evidence="4 5" id="KW-0472">Membrane</keyword>
<dbReference type="OMA" id="QGVCTND"/>
<keyword evidence="2 5" id="KW-0812">Transmembrane</keyword>
<dbReference type="GO" id="GO:0090090">
    <property type="term" value="P:negative regulation of canonical Wnt signaling pathway"/>
    <property type="evidence" value="ECO:0007669"/>
    <property type="project" value="Ensembl"/>
</dbReference>
<dbReference type="InterPro" id="IPR026910">
    <property type="entry name" value="Shisa"/>
</dbReference>
<proteinExistence type="predicted"/>
<dbReference type="GO" id="GO:0016020">
    <property type="term" value="C:membrane"/>
    <property type="evidence" value="ECO:0007669"/>
    <property type="project" value="UniProtKB-SubCell"/>
</dbReference>
<dbReference type="GeneTree" id="ENSGT00940000161360"/>
<keyword evidence="6" id="KW-0732">Signal</keyword>
<feature type="signal peptide" evidence="6">
    <location>
        <begin position="1"/>
        <end position="23"/>
    </location>
</feature>
<evidence type="ECO:0000313" key="8">
    <source>
        <dbReference type="Ensembl" id="ENSNNAP00000027323.1"/>
    </source>
</evidence>
<evidence type="ECO:0000259" key="7">
    <source>
        <dbReference type="Pfam" id="PF13908"/>
    </source>
</evidence>
<evidence type="ECO:0000256" key="4">
    <source>
        <dbReference type="ARBA" id="ARBA00023136"/>
    </source>
</evidence>
<evidence type="ECO:0000256" key="3">
    <source>
        <dbReference type="ARBA" id="ARBA00022989"/>
    </source>
</evidence>
<comment type="subcellular location">
    <subcellularLocation>
        <location evidence="1">Membrane</location>
    </subcellularLocation>
</comment>
<organism evidence="8 9">
    <name type="scientific">Naja naja</name>
    <name type="common">Indian cobra</name>
    <dbReference type="NCBI Taxonomy" id="35670"/>
    <lineage>
        <taxon>Eukaryota</taxon>
        <taxon>Metazoa</taxon>
        <taxon>Chordata</taxon>
        <taxon>Craniata</taxon>
        <taxon>Vertebrata</taxon>
        <taxon>Euteleostomi</taxon>
        <taxon>Lepidosauria</taxon>
        <taxon>Squamata</taxon>
        <taxon>Bifurcata</taxon>
        <taxon>Unidentata</taxon>
        <taxon>Episquamata</taxon>
        <taxon>Toxicofera</taxon>
        <taxon>Serpentes</taxon>
        <taxon>Colubroidea</taxon>
        <taxon>Elapidae</taxon>
        <taxon>Elapinae</taxon>
        <taxon>Naja</taxon>
    </lineage>
</organism>
<evidence type="ECO:0000313" key="9">
    <source>
        <dbReference type="Proteomes" id="UP000694559"/>
    </source>
</evidence>
<keyword evidence="3 5" id="KW-1133">Transmembrane helix</keyword>
<evidence type="ECO:0000256" key="1">
    <source>
        <dbReference type="ARBA" id="ARBA00004370"/>
    </source>
</evidence>
<dbReference type="AlphaFoldDB" id="A0A8C6YB14"/>
<accession>A0A8C6YB14</accession>
<dbReference type="Pfam" id="PF13908">
    <property type="entry name" value="Shisa_N"/>
    <property type="match status" value="1"/>
</dbReference>
<protein>
    <submittedName>
        <fullName evidence="8">Shisa family member 3</fullName>
    </submittedName>
</protein>
<feature type="transmembrane region" description="Helical" evidence="5">
    <location>
        <begin position="99"/>
        <end position="123"/>
    </location>
</feature>
<reference evidence="8" key="1">
    <citation type="submission" date="2025-08" db="UniProtKB">
        <authorList>
            <consortium name="Ensembl"/>
        </authorList>
    </citation>
    <scope>IDENTIFICATION</scope>
</reference>
<dbReference type="Ensembl" id="ENSNNAT00000028626.1">
    <property type="protein sequence ID" value="ENSNNAP00000027323.1"/>
    <property type="gene ID" value="ENSNNAG00000017692.1"/>
</dbReference>
<dbReference type="InterPro" id="IPR053891">
    <property type="entry name" value="Shisa_N"/>
</dbReference>
<dbReference type="OrthoDB" id="10025410at2759"/>
<dbReference type="PANTHER" id="PTHR31395">
    <property type="entry name" value="SHISA"/>
    <property type="match status" value="1"/>
</dbReference>
<name>A0A8C6YB14_NAJNA</name>
<evidence type="ECO:0000256" key="6">
    <source>
        <dbReference type="SAM" id="SignalP"/>
    </source>
</evidence>
<reference evidence="8" key="2">
    <citation type="submission" date="2025-09" db="UniProtKB">
        <authorList>
            <consortium name="Ensembl"/>
        </authorList>
    </citation>
    <scope>IDENTIFICATION</scope>
</reference>
<dbReference type="PANTHER" id="PTHR31395:SF4">
    <property type="entry name" value="PROTEIN SHISA-3 HOMOLOG"/>
    <property type="match status" value="1"/>
</dbReference>
<feature type="chain" id="PRO_5034042186" evidence="6">
    <location>
        <begin position="24"/>
        <end position="234"/>
    </location>
</feature>
<sequence>MGAGWLRCLLLSCCLAARWGLWAQRPPPGEYCHGWRDAQGRSHGGFLCPERFDTPDATICCGSCALRYCCAASEARLEQGGCADDLEPQPPAGSAQPTYVPFLIVGSIFIAFIFVGSLIAVYCCTCLRPKPTSPGPLRFSLRSYQMETLPMILSSSNLRIPSRPSSPVTNSSCPADSLGHLPLVRPERGSREMPAPPPYTAGGLPAAQDFPPESCCFEDGGLIKEAQSAPCGLQ</sequence>
<evidence type="ECO:0000256" key="5">
    <source>
        <dbReference type="SAM" id="Phobius"/>
    </source>
</evidence>
<keyword evidence="9" id="KW-1185">Reference proteome</keyword>
<dbReference type="Proteomes" id="UP000694559">
    <property type="component" value="Unplaced"/>
</dbReference>
<feature type="domain" description="Shisa N-terminal" evidence="7">
    <location>
        <begin position="29"/>
        <end position="83"/>
    </location>
</feature>
<gene>
    <name evidence="8" type="primary">SHISA3</name>
</gene>